<dbReference type="Pfam" id="PF13907">
    <property type="entry name" value="CHD1-like_C"/>
    <property type="match status" value="1"/>
</dbReference>
<feature type="domain" description="Chromodomain-helicase-DNA-binding protein 1-like C-terminal" evidence="3">
    <location>
        <begin position="1"/>
        <end position="83"/>
    </location>
</feature>
<evidence type="ECO:0000256" key="2">
    <source>
        <dbReference type="ARBA" id="ARBA00023242"/>
    </source>
</evidence>
<feature type="non-terminal residue" evidence="4">
    <location>
        <position position="92"/>
    </location>
</feature>
<dbReference type="InterPro" id="IPR039880">
    <property type="entry name" value="CHCT1-like"/>
</dbReference>
<protein>
    <submittedName>
        <fullName evidence="4">Uncharacterized protein C17orf64</fullName>
    </submittedName>
</protein>
<reference evidence="4 5" key="1">
    <citation type="submission" date="2014-04" db="EMBL/GenBank/DDBJ databases">
        <title>Genome evolution of avian class.</title>
        <authorList>
            <person name="Zhang G."/>
            <person name="Li C."/>
        </authorList>
    </citation>
    <scope>NUCLEOTIDE SEQUENCE [LARGE SCALE GENOMIC DNA]</scope>
    <source>
        <strain evidence="4">BGI_N331</strain>
    </source>
</reference>
<sequence length="92" mass="11460">CKELLRPFKKSLRKLRFPQHLSTERKMKYAKKSLTVIGTHIDQFLQQYCRPSEVKHWQKMLWRFISLFSEMDERQLQKLYKYIKTNQMDKFM</sequence>
<dbReference type="AlphaFoldDB" id="A0A091QGV4"/>
<evidence type="ECO:0000256" key="1">
    <source>
        <dbReference type="ARBA" id="ARBA00004123"/>
    </source>
</evidence>
<dbReference type="GO" id="GO:0005634">
    <property type="term" value="C:nucleus"/>
    <property type="evidence" value="ECO:0007669"/>
    <property type="project" value="UniProtKB-SubCell"/>
</dbReference>
<name>A0A091QGV4_MERNU</name>
<evidence type="ECO:0000313" key="5">
    <source>
        <dbReference type="Proteomes" id="UP000052967"/>
    </source>
</evidence>
<dbReference type="PANTHER" id="PTHR21765:SF1">
    <property type="entry name" value="CHD1 HELICAL C-TERMINAL DOMAIN CONTAINING PROTEIN 1"/>
    <property type="match status" value="1"/>
</dbReference>
<dbReference type="InterPro" id="IPR025260">
    <property type="entry name" value="CHD1-like_C"/>
</dbReference>
<evidence type="ECO:0000313" key="4">
    <source>
        <dbReference type="EMBL" id="KFQ25908.1"/>
    </source>
</evidence>
<keyword evidence="5" id="KW-1185">Reference proteome</keyword>
<keyword evidence="2" id="KW-0539">Nucleus</keyword>
<feature type="non-terminal residue" evidence="4">
    <location>
        <position position="1"/>
    </location>
</feature>
<evidence type="ECO:0000259" key="3">
    <source>
        <dbReference type="SMART" id="SM01176"/>
    </source>
</evidence>
<comment type="subcellular location">
    <subcellularLocation>
        <location evidence="1">Nucleus</location>
    </subcellularLocation>
</comment>
<proteinExistence type="predicted"/>
<accession>A0A091QGV4</accession>
<dbReference type="SMART" id="SM01176">
    <property type="entry name" value="DUF4208"/>
    <property type="match status" value="1"/>
</dbReference>
<dbReference type="EMBL" id="KK698615">
    <property type="protein sequence ID" value="KFQ25908.1"/>
    <property type="molecule type" value="Genomic_DNA"/>
</dbReference>
<dbReference type="Proteomes" id="UP000052967">
    <property type="component" value="Unassembled WGS sequence"/>
</dbReference>
<gene>
    <name evidence="4" type="ORF">N331_00936</name>
</gene>
<dbReference type="PANTHER" id="PTHR21765">
    <property type="entry name" value="SIMILAR TO CHROMODOMAIN-HELICASE-DNA-BINDING PROTEIN 1 (CHD-1)"/>
    <property type="match status" value="1"/>
</dbReference>
<organism evidence="4 5">
    <name type="scientific">Merops nubicus</name>
    <name type="common">Northern carmine bee-eater</name>
    <dbReference type="NCBI Taxonomy" id="57421"/>
    <lineage>
        <taxon>Eukaryota</taxon>
        <taxon>Metazoa</taxon>
        <taxon>Chordata</taxon>
        <taxon>Craniata</taxon>
        <taxon>Vertebrata</taxon>
        <taxon>Euteleostomi</taxon>
        <taxon>Archelosauria</taxon>
        <taxon>Archosauria</taxon>
        <taxon>Dinosauria</taxon>
        <taxon>Saurischia</taxon>
        <taxon>Theropoda</taxon>
        <taxon>Coelurosauria</taxon>
        <taxon>Aves</taxon>
        <taxon>Neognathae</taxon>
        <taxon>Neoaves</taxon>
        <taxon>Telluraves</taxon>
        <taxon>Coraciimorphae</taxon>
        <taxon>Coraciiformes</taxon>
        <taxon>Meropidae</taxon>
        <taxon>Merops</taxon>
    </lineage>
</organism>